<keyword evidence="3" id="KW-1185">Reference proteome</keyword>
<evidence type="ECO:0000313" key="3">
    <source>
        <dbReference type="Proteomes" id="UP001148018"/>
    </source>
</evidence>
<dbReference type="Proteomes" id="UP001148018">
    <property type="component" value="Unassembled WGS sequence"/>
</dbReference>
<gene>
    <name evidence="2" type="ORF">NHX12_016417</name>
</gene>
<dbReference type="EMBL" id="JANIIK010002212">
    <property type="protein sequence ID" value="KAJ3581648.1"/>
    <property type="molecule type" value="Genomic_DNA"/>
</dbReference>
<feature type="region of interest" description="Disordered" evidence="1">
    <location>
        <begin position="1"/>
        <end position="27"/>
    </location>
</feature>
<feature type="region of interest" description="Disordered" evidence="1">
    <location>
        <begin position="43"/>
        <end position="171"/>
    </location>
</feature>
<organism evidence="2 3">
    <name type="scientific">Muraenolepis orangiensis</name>
    <name type="common">Patagonian moray cod</name>
    <dbReference type="NCBI Taxonomy" id="630683"/>
    <lineage>
        <taxon>Eukaryota</taxon>
        <taxon>Metazoa</taxon>
        <taxon>Chordata</taxon>
        <taxon>Craniata</taxon>
        <taxon>Vertebrata</taxon>
        <taxon>Euteleostomi</taxon>
        <taxon>Actinopterygii</taxon>
        <taxon>Neopterygii</taxon>
        <taxon>Teleostei</taxon>
        <taxon>Neoteleostei</taxon>
        <taxon>Acanthomorphata</taxon>
        <taxon>Zeiogadaria</taxon>
        <taxon>Gadariae</taxon>
        <taxon>Gadiformes</taxon>
        <taxon>Muraenolepidoidei</taxon>
        <taxon>Muraenolepididae</taxon>
        <taxon>Muraenolepis</taxon>
    </lineage>
</organism>
<dbReference type="AlphaFoldDB" id="A0A9Q0D4B1"/>
<evidence type="ECO:0000256" key="1">
    <source>
        <dbReference type="SAM" id="MobiDB-lite"/>
    </source>
</evidence>
<sequence>MIGSAQPAAAKPHPQPGEVAAWGAAEVEPPEVVPAEALAVDSVAESEVTEAPVPAGVADGTGVEISTYGDGGSGVVSSGEVGPGDGGSGVVSSVEGGPGDGGSGVVSSVEVGPGDGGSGVVSSGEVGPGDGGSGVVSSGEVGPGDGGSGEVSSGEVGPEMSSSVSTEQQCENSLKVTSGHCLTSDALPYRIDPLNTIGIDSTIQPQLT</sequence>
<reference evidence="2" key="1">
    <citation type="submission" date="2022-07" db="EMBL/GenBank/DDBJ databases">
        <title>Chromosome-level genome of Muraenolepis orangiensis.</title>
        <authorList>
            <person name="Kim J."/>
        </authorList>
    </citation>
    <scope>NUCLEOTIDE SEQUENCE</scope>
    <source>
        <strain evidence="2">KU_S4_2022</strain>
        <tissue evidence="2">Muscle</tissue>
    </source>
</reference>
<comment type="caution">
    <text evidence="2">The sequence shown here is derived from an EMBL/GenBank/DDBJ whole genome shotgun (WGS) entry which is preliminary data.</text>
</comment>
<name>A0A9Q0D4B1_9TELE</name>
<accession>A0A9Q0D4B1</accession>
<evidence type="ECO:0000313" key="2">
    <source>
        <dbReference type="EMBL" id="KAJ3581648.1"/>
    </source>
</evidence>
<proteinExistence type="predicted"/>
<feature type="compositionally biased region" description="Low complexity" evidence="1">
    <location>
        <begin position="150"/>
        <end position="165"/>
    </location>
</feature>
<protein>
    <submittedName>
        <fullName evidence="2">Uncharacterized protein</fullName>
    </submittedName>
</protein>